<evidence type="ECO:0008006" key="3">
    <source>
        <dbReference type="Google" id="ProtNLM"/>
    </source>
</evidence>
<keyword evidence="2" id="KW-1185">Reference proteome</keyword>
<evidence type="ECO:0000313" key="2">
    <source>
        <dbReference type="Proteomes" id="UP001635816"/>
    </source>
</evidence>
<evidence type="ECO:0000313" key="1">
    <source>
        <dbReference type="EMBL" id="MFN6544746.1"/>
    </source>
</evidence>
<proteinExistence type="predicted"/>
<gene>
    <name evidence="1" type="ORF">ACK4CT_16260</name>
</gene>
<dbReference type="RefSeq" id="WP_409543771.1">
    <property type="nucleotide sequence ID" value="NZ_JBKBDD010000005.1"/>
</dbReference>
<sequence length="175" mass="19471">MAEAGEELFSPESGEDYLGQARSSRFRVINRIAATKPIEDVYTLLGTKGAAENDYAEMSADEETDEIATIRVSSFMRPKLFGLRIGVRLEDDEHLIAVDATVEYQWDRAVAYVPDPMTDFLRGHVSPRVVFGIWAIIEELGCSLTVEAPEPPPFLVDGVVRSVRRQMVEQQAAGH</sequence>
<dbReference type="Proteomes" id="UP001635816">
    <property type="component" value="Unassembled WGS sequence"/>
</dbReference>
<name>A0ABW9L9V6_9MYCO</name>
<dbReference type="EMBL" id="JBKBDD010000005">
    <property type="protein sequence ID" value="MFN6544746.1"/>
    <property type="molecule type" value="Genomic_DNA"/>
</dbReference>
<comment type="caution">
    <text evidence="1">The sequence shown here is derived from an EMBL/GenBank/DDBJ whole genome shotgun (WGS) entry which is preliminary data.</text>
</comment>
<reference evidence="1 2" key="1">
    <citation type="submission" date="2024-12" db="EMBL/GenBank/DDBJ databases">
        <title>The coexistence of Mycolicibacterium septicum and Mycolicibacterium nivoides in clinical samples.</title>
        <authorList>
            <person name="Wang C."/>
            <person name="Feng Y."/>
            <person name="Zong Z."/>
        </authorList>
    </citation>
    <scope>NUCLEOTIDE SEQUENCE [LARGE SCALE GENOMIC DNA]</scope>
    <source>
        <strain evidence="1 2">120309</strain>
    </source>
</reference>
<organism evidence="1 2">
    <name type="scientific">Mycolicibacterium nivoides</name>
    <dbReference type="NCBI Taxonomy" id="2487344"/>
    <lineage>
        <taxon>Bacteria</taxon>
        <taxon>Bacillati</taxon>
        <taxon>Actinomycetota</taxon>
        <taxon>Actinomycetes</taxon>
        <taxon>Mycobacteriales</taxon>
        <taxon>Mycobacteriaceae</taxon>
        <taxon>Mycolicibacterium</taxon>
    </lineage>
</organism>
<accession>A0ABW9L9V6</accession>
<protein>
    <recommendedName>
        <fullName evidence="3">Preprotein translocase subunit SecB</fullName>
    </recommendedName>
</protein>